<comment type="caution">
    <text evidence="7">The sequence shown here is derived from an EMBL/GenBank/DDBJ whole genome shotgun (WGS) entry which is preliminary data.</text>
</comment>
<dbReference type="NCBIfam" id="TIGR00374">
    <property type="entry name" value="flippase-like domain"/>
    <property type="match status" value="1"/>
</dbReference>
<feature type="transmembrane region" description="Helical" evidence="6">
    <location>
        <begin position="299"/>
        <end position="320"/>
    </location>
</feature>
<dbReference type="RefSeq" id="WP_188411668.1">
    <property type="nucleotide sequence ID" value="NZ_BMDJ01000001.1"/>
</dbReference>
<accession>A0ABQ2BFR7</accession>
<reference evidence="8" key="1">
    <citation type="journal article" date="2019" name="Int. J. Syst. Evol. Microbiol.">
        <title>The Global Catalogue of Microorganisms (GCM) 10K type strain sequencing project: providing services to taxonomists for standard genome sequencing and annotation.</title>
        <authorList>
            <consortium name="The Broad Institute Genomics Platform"/>
            <consortium name="The Broad Institute Genome Sequencing Center for Infectious Disease"/>
            <person name="Wu L."/>
            <person name="Ma J."/>
        </authorList>
    </citation>
    <scope>NUCLEOTIDE SEQUENCE [LARGE SCALE GENOMIC DNA]</scope>
    <source>
        <strain evidence="8">CCM 8939</strain>
    </source>
</reference>
<evidence type="ECO:0000256" key="1">
    <source>
        <dbReference type="ARBA" id="ARBA00004651"/>
    </source>
</evidence>
<feature type="transmembrane region" description="Helical" evidence="6">
    <location>
        <begin position="220"/>
        <end position="242"/>
    </location>
</feature>
<evidence type="ECO:0000256" key="5">
    <source>
        <dbReference type="ARBA" id="ARBA00023136"/>
    </source>
</evidence>
<evidence type="ECO:0000313" key="8">
    <source>
        <dbReference type="Proteomes" id="UP000645390"/>
    </source>
</evidence>
<feature type="transmembrane region" description="Helical" evidence="6">
    <location>
        <begin position="126"/>
        <end position="147"/>
    </location>
</feature>
<sequence>MTFSLKSALKYLILFFIGVGILYLAFKGQDLSGIWREIKSANFLWVIASAIALWIAHLLRALRWRMLYQSINYKVGFWHTYHAVIIGYLANLALPRFGEIGRCTVILKTEKVPMFASIGTVITERLIDIIVLLSSGLLMLFVQYDLVSDFLYKTVYINLAVKIKSLNYLWLFGLLILVIIIISALIYFISKKLNKKVLRVIAGLKQGFNSYSKLKNKPLFILYTTGIWFFYFLSMYLAFSAIQITSGLGVNAAFTALVFSSFAMVAPVQGGIGVFHWMVAQALVLYNLSFKDGLAYATILHSSQLLIILILGSLSLFFVLTGSKKINNLH</sequence>
<feature type="transmembrane region" description="Helical" evidence="6">
    <location>
        <begin position="38"/>
        <end position="59"/>
    </location>
</feature>
<organism evidence="7 8">
    <name type="scientific">Pedobacter mendelii</name>
    <dbReference type="NCBI Taxonomy" id="1908240"/>
    <lineage>
        <taxon>Bacteria</taxon>
        <taxon>Pseudomonadati</taxon>
        <taxon>Bacteroidota</taxon>
        <taxon>Sphingobacteriia</taxon>
        <taxon>Sphingobacteriales</taxon>
        <taxon>Sphingobacteriaceae</taxon>
        <taxon>Pedobacter</taxon>
    </lineage>
</organism>
<name>A0ABQ2BFR7_9SPHI</name>
<feature type="transmembrane region" description="Helical" evidence="6">
    <location>
        <begin position="254"/>
        <end position="279"/>
    </location>
</feature>
<evidence type="ECO:0000313" key="7">
    <source>
        <dbReference type="EMBL" id="GGI22915.1"/>
    </source>
</evidence>
<gene>
    <name evidence="7" type="ORF">GCM10008119_05030</name>
</gene>
<dbReference type="Pfam" id="PF03706">
    <property type="entry name" value="LPG_synthase_TM"/>
    <property type="match status" value="1"/>
</dbReference>
<dbReference type="EMBL" id="BMDJ01000001">
    <property type="protein sequence ID" value="GGI22915.1"/>
    <property type="molecule type" value="Genomic_DNA"/>
</dbReference>
<evidence type="ECO:0000256" key="2">
    <source>
        <dbReference type="ARBA" id="ARBA00022475"/>
    </source>
</evidence>
<feature type="transmembrane region" description="Helical" evidence="6">
    <location>
        <begin position="7"/>
        <end position="26"/>
    </location>
</feature>
<protein>
    <submittedName>
        <fullName evidence="7">Dolichol-P-glucose synthetase</fullName>
    </submittedName>
</protein>
<keyword evidence="2" id="KW-1003">Cell membrane</keyword>
<comment type="subcellular location">
    <subcellularLocation>
        <location evidence="1">Cell membrane</location>
        <topology evidence="1">Multi-pass membrane protein</topology>
    </subcellularLocation>
</comment>
<keyword evidence="4 6" id="KW-1133">Transmembrane helix</keyword>
<evidence type="ECO:0000256" key="6">
    <source>
        <dbReference type="SAM" id="Phobius"/>
    </source>
</evidence>
<dbReference type="InterPro" id="IPR022791">
    <property type="entry name" value="L-PG_synthase/AglD"/>
</dbReference>
<dbReference type="Proteomes" id="UP000645390">
    <property type="component" value="Unassembled WGS sequence"/>
</dbReference>
<proteinExistence type="predicted"/>
<dbReference type="PANTHER" id="PTHR39087:SF2">
    <property type="entry name" value="UPF0104 MEMBRANE PROTEIN MJ1595"/>
    <property type="match status" value="1"/>
</dbReference>
<feature type="transmembrane region" description="Helical" evidence="6">
    <location>
        <begin position="168"/>
        <end position="189"/>
    </location>
</feature>
<evidence type="ECO:0000256" key="4">
    <source>
        <dbReference type="ARBA" id="ARBA00022989"/>
    </source>
</evidence>
<keyword evidence="5 6" id="KW-0472">Membrane</keyword>
<evidence type="ECO:0000256" key="3">
    <source>
        <dbReference type="ARBA" id="ARBA00022692"/>
    </source>
</evidence>
<keyword evidence="3 6" id="KW-0812">Transmembrane</keyword>
<feature type="transmembrane region" description="Helical" evidence="6">
    <location>
        <begin position="71"/>
        <end position="90"/>
    </location>
</feature>
<dbReference type="PANTHER" id="PTHR39087">
    <property type="entry name" value="UPF0104 MEMBRANE PROTEIN MJ1595"/>
    <property type="match status" value="1"/>
</dbReference>
<keyword evidence="8" id="KW-1185">Reference proteome</keyword>